<accession>A0A8J3CJV1</accession>
<comment type="caution">
    <text evidence="5">The sequence shown here is derived from an EMBL/GenBank/DDBJ whole genome shotgun (WGS) entry which is preliminary data.</text>
</comment>
<dbReference type="InterPro" id="IPR013736">
    <property type="entry name" value="Xaa-Pro_dipept_C"/>
</dbReference>
<dbReference type="SUPFAM" id="SSF49785">
    <property type="entry name" value="Galactose-binding domain-like"/>
    <property type="match status" value="1"/>
</dbReference>
<evidence type="ECO:0000256" key="3">
    <source>
        <dbReference type="SAM" id="SignalP"/>
    </source>
</evidence>
<sequence>MRRCCVVLAACLMAWLGPPGLTIATAQPPGSTVNYQTIPGDGGTPLGAFVIEPTGQGDGPFPVLVMPASWALPGLQYIGGARRLAENFGYIIVSYTARGCWDSGGEVEVAGATDIADASRVIDWALANTNADPSKVGMAGISYGSAIGTMTAAVDKRVRAVVAMDTWSSLERSLYPNETVNKQGIDFFLALVHLFGCRAGPALTELEKAYQEDDIQRVIPLTVERSPATKLSGINANNPAVMIANTWGDSFFPPSQVVDFYSALTVPKRLFLFPGDHATITEPGGLGFRNEHWDSAARWFDRHLKGINNGVDAEPRVSLKPNSGGDWRGYPTWQAATTATDTLFLGPEGETSLGSPIGALGDQPATGWSQQVNGGVDTVANSGTVLISGTLQGYLNVPVNASIQQIDRAAAGVWAAAPLATPMTVSGAPRWRTTVTPNAANLTLFAYLFDVDNDGNGSLITHKPYTLRGVTPGTAHTIDFELEPTVWDVRAGHRLVLVVDTVDPRYRSTTQQGTTLTFTSPTNDPSWLRIPHG</sequence>
<dbReference type="AlphaFoldDB" id="A0A8J3CJV1"/>
<dbReference type="NCBIfam" id="TIGR00976">
    <property type="entry name" value="CocE_NonD"/>
    <property type="match status" value="1"/>
</dbReference>
<reference evidence="5" key="2">
    <citation type="submission" date="2020-09" db="EMBL/GenBank/DDBJ databases">
        <authorList>
            <person name="Sun Q."/>
            <person name="Zhou Y."/>
        </authorList>
    </citation>
    <scope>NUCLEOTIDE SEQUENCE</scope>
    <source>
        <strain evidence="5">CGMCC 4.5737</strain>
    </source>
</reference>
<evidence type="ECO:0000256" key="2">
    <source>
        <dbReference type="ARBA" id="ARBA00022801"/>
    </source>
</evidence>
<dbReference type="InterPro" id="IPR008979">
    <property type="entry name" value="Galactose-bd-like_sf"/>
</dbReference>
<dbReference type="SMART" id="SM00939">
    <property type="entry name" value="PepX_C"/>
    <property type="match status" value="1"/>
</dbReference>
<dbReference type="Gene3D" id="3.40.50.1820">
    <property type="entry name" value="alpha/beta hydrolase"/>
    <property type="match status" value="1"/>
</dbReference>
<evidence type="ECO:0000313" key="5">
    <source>
        <dbReference type="EMBL" id="GGM73392.1"/>
    </source>
</evidence>
<dbReference type="PANTHER" id="PTHR22946">
    <property type="entry name" value="DIENELACTONE HYDROLASE DOMAIN-CONTAINING PROTEIN-RELATED"/>
    <property type="match status" value="1"/>
</dbReference>
<feature type="chain" id="PRO_5038930955" description="Xaa-Pro dipeptidyl-peptidase C-terminal domain-containing protein" evidence="3">
    <location>
        <begin position="25"/>
        <end position="533"/>
    </location>
</feature>
<dbReference type="InterPro" id="IPR000383">
    <property type="entry name" value="Xaa-Pro-like_dom"/>
</dbReference>
<evidence type="ECO:0000259" key="4">
    <source>
        <dbReference type="SMART" id="SM00939"/>
    </source>
</evidence>
<dbReference type="InterPro" id="IPR005674">
    <property type="entry name" value="CocE/Ser_esterase"/>
</dbReference>
<dbReference type="Gene3D" id="2.60.120.260">
    <property type="entry name" value="Galactose-binding domain-like"/>
    <property type="match status" value="1"/>
</dbReference>
<dbReference type="SUPFAM" id="SSF53474">
    <property type="entry name" value="alpha/beta-Hydrolases"/>
    <property type="match status" value="1"/>
</dbReference>
<dbReference type="Pfam" id="PF02129">
    <property type="entry name" value="Peptidase_S15"/>
    <property type="match status" value="1"/>
</dbReference>
<evidence type="ECO:0000313" key="6">
    <source>
        <dbReference type="Proteomes" id="UP000637578"/>
    </source>
</evidence>
<dbReference type="PANTHER" id="PTHR22946:SF9">
    <property type="entry name" value="POLYKETIDE TRANSFERASE AF380"/>
    <property type="match status" value="1"/>
</dbReference>
<protein>
    <recommendedName>
        <fullName evidence="4">Xaa-Pro dipeptidyl-peptidase C-terminal domain-containing protein</fullName>
    </recommendedName>
</protein>
<dbReference type="RefSeq" id="WP_189060874.1">
    <property type="nucleotide sequence ID" value="NZ_BMMK01000030.1"/>
</dbReference>
<dbReference type="EMBL" id="BMMK01000030">
    <property type="protein sequence ID" value="GGM73392.1"/>
    <property type="molecule type" value="Genomic_DNA"/>
</dbReference>
<organism evidence="5 6">
    <name type="scientific">Longimycelium tulufanense</name>
    <dbReference type="NCBI Taxonomy" id="907463"/>
    <lineage>
        <taxon>Bacteria</taxon>
        <taxon>Bacillati</taxon>
        <taxon>Actinomycetota</taxon>
        <taxon>Actinomycetes</taxon>
        <taxon>Pseudonocardiales</taxon>
        <taxon>Pseudonocardiaceae</taxon>
        <taxon>Longimycelium</taxon>
    </lineage>
</organism>
<keyword evidence="3" id="KW-0732">Signal</keyword>
<comment type="similarity">
    <text evidence="1">Belongs to the AB hydrolase superfamily.</text>
</comment>
<dbReference type="GO" id="GO:0008239">
    <property type="term" value="F:dipeptidyl-peptidase activity"/>
    <property type="evidence" value="ECO:0007669"/>
    <property type="project" value="InterPro"/>
</dbReference>
<dbReference type="Proteomes" id="UP000637578">
    <property type="component" value="Unassembled WGS sequence"/>
</dbReference>
<dbReference type="Pfam" id="PF08530">
    <property type="entry name" value="PepX_C"/>
    <property type="match status" value="1"/>
</dbReference>
<keyword evidence="2" id="KW-0378">Hydrolase</keyword>
<reference evidence="5" key="1">
    <citation type="journal article" date="2014" name="Int. J. Syst. Evol. Microbiol.">
        <title>Complete genome sequence of Corynebacterium casei LMG S-19264T (=DSM 44701T), isolated from a smear-ripened cheese.</title>
        <authorList>
            <consortium name="US DOE Joint Genome Institute (JGI-PGF)"/>
            <person name="Walter F."/>
            <person name="Albersmeier A."/>
            <person name="Kalinowski J."/>
            <person name="Ruckert C."/>
        </authorList>
    </citation>
    <scope>NUCLEOTIDE SEQUENCE</scope>
    <source>
        <strain evidence="5">CGMCC 4.5737</strain>
    </source>
</reference>
<feature type="domain" description="Xaa-Pro dipeptidyl-peptidase C-terminal" evidence="4">
    <location>
        <begin position="297"/>
        <end position="528"/>
    </location>
</feature>
<evidence type="ECO:0000256" key="1">
    <source>
        <dbReference type="ARBA" id="ARBA00008645"/>
    </source>
</evidence>
<proteinExistence type="inferred from homology"/>
<gene>
    <name evidence="5" type="ORF">GCM10012275_50040</name>
</gene>
<keyword evidence="6" id="KW-1185">Reference proteome</keyword>
<dbReference type="InterPro" id="IPR029058">
    <property type="entry name" value="AB_hydrolase_fold"/>
</dbReference>
<name>A0A8J3CJV1_9PSEU</name>
<dbReference type="GO" id="GO:0052689">
    <property type="term" value="F:carboxylic ester hydrolase activity"/>
    <property type="evidence" value="ECO:0007669"/>
    <property type="project" value="UniProtKB-ARBA"/>
</dbReference>
<dbReference type="InterPro" id="IPR050261">
    <property type="entry name" value="FrsA_esterase"/>
</dbReference>
<feature type="signal peptide" evidence="3">
    <location>
        <begin position="1"/>
        <end position="24"/>
    </location>
</feature>